<evidence type="ECO:0000256" key="5">
    <source>
        <dbReference type="ARBA" id="ARBA00023136"/>
    </source>
</evidence>
<feature type="transmembrane region" description="Helical" evidence="6">
    <location>
        <begin position="60"/>
        <end position="78"/>
    </location>
</feature>
<feature type="transmembrane region" description="Helical" evidence="6">
    <location>
        <begin position="84"/>
        <end position="102"/>
    </location>
</feature>
<evidence type="ECO:0000256" key="2">
    <source>
        <dbReference type="ARBA" id="ARBA00022475"/>
    </source>
</evidence>
<feature type="transmembrane region" description="Helical" evidence="6">
    <location>
        <begin position="200"/>
        <end position="221"/>
    </location>
</feature>
<dbReference type="InterPro" id="IPR050638">
    <property type="entry name" value="AA-Vitamin_Transporters"/>
</dbReference>
<evidence type="ECO:0000313" key="9">
    <source>
        <dbReference type="Proteomes" id="UP000606490"/>
    </source>
</evidence>
<evidence type="ECO:0000256" key="3">
    <source>
        <dbReference type="ARBA" id="ARBA00022692"/>
    </source>
</evidence>
<keyword evidence="3 6" id="KW-0812">Transmembrane</keyword>
<feature type="transmembrane region" description="Helical" evidence="6">
    <location>
        <begin position="257"/>
        <end position="274"/>
    </location>
</feature>
<feature type="transmembrane region" description="Helical" evidence="6">
    <location>
        <begin position="233"/>
        <end position="251"/>
    </location>
</feature>
<comment type="subcellular location">
    <subcellularLocation>
        <location evidence="1">Cell membrane</location>
        <topology evidence="1">Multi-pass membrane protein</topology>
    </subcellularLocation>
</comment>
<evidence type="ECO:0000256" key="1">
    <source>
        <dbReference type="ARBA" id="ARBA00004651"/>
    </source>
</evidence>
<keyword evidence="9" id="KW-1185">Reference proteome</keyword>
<evidence type="ECO:0000256" key="6">
    <source>
        <dbReference type="SAM" id="Phobius"/>
    </source>
</evidence>
<dbReference type="Proteomes" id="UP000606490">
    <property type="component" value="Unassembled WGS sequence"/>
</dbReference>
<dbReference type="PANTHER" id="PTHR32322:SF18">
    <property type="entry name" value="S-ADENOSYLMETHIONINE_S-ADENOSYLHOMOCYSTEINE TRANSPORTER"/>
    <property type="match status" value="1"/>
</dbReference>
<gene>
    <name evidence="8" type="ORF">JMJ55_01405</name>
</gene>
<feature type="transmembrane region" description="Helical" evidence="6">
    <location>
        <begin position="111"/>
        <end position="131"/>
    </location>
</feature>
<name>A0ABS1UXA1_9PROT</name>
<dbReference type="InterPro" id="IPR000620">
    <property type="entry name" value="EamA_dom"/>
</dbReference>
<feature type="transmembrane region" description="Helical" evidence="6">
    <location>
        <begin position="20"/>
        <end position="39"/>
    </location>
</feature>
<feature type="domain" description="EamA" evidence="7">
    <location>
        <begin position="138"/>
        <end position="273"/>
    </location>
</feature>
<evidence type="ECO:0000313" key="8">
    <source>
        <dbReference type="EMBL" id="MBL6453957.1"/>
    </source>
</evidence>
<evidence type="ECO:0000259" key="7">
    <source>
        <dbReference type="Pfam" id="PF00892"/>
    </source>
</evidence>
<dbReference type="SUPFAM" id="SSF103481">
    <property type="entry name" value="Multidrug resistance efflux transporter EmrE"/>
    <property type="match status" value="2"/>
</dbReference>
<organism evidence="8 9">
    <name type="scientific">Belnapia mucosa</name>
    <dbReference type="NCBI Taxonomy" id="2804532"/>
    <lineage>
        <taxon>Bacteria</taxon>
        <taxon>Pseudomonadati</taxon>
        <taxon>Pseudomonadota</taxon>
        <taxon>Alphaproteobacteria</taxon>
        <taxon>Acetobacterales</taxon>
        <taxon>Roseomonadaceae</taxon>
        <taxon>Belnapia</taxon>
    </lineage>
</organism>
<comment type="caution">
    <text evidence="8">The sequence shown here is derived from an EMBL/GenBank/DDBJ whole genome shotgun (WGS) entry which is preliminary data.</text>
</comment>
<evidence type="ECO:0000256" key="4">
    <source>
        <dbReference type="ARBA" id="ARBA00022989"/>
    </source>
</evidence>
<proteinExistence type="predicted"/>
<dbReference type="PANTHER" id="PTHR32322">
    <property type="entry name" value="INNER MEMBRANE TRANSPORTER"/>
    <property type="match status" value="1"/>
</dbReference>
<dbReference type="Pfam" id="PF00892">
    <property type="entry name" value="EamA"/>
    <property type="match status" value="2"/>
</dbReference>
<sequence>MVLVGANVGVAKLLAEALPIPMIACLRCLLACLVLWPLARVMEGRVRPRPAALRNLGLQALFGTVLYNAGLLAGLRLTTALEGGLVLATLPAVVAFGSALWLRERLGARQWAAAALAVVGMAVITIARLGAGGGGHALGNLLVFGGVMGEAAYVLLAKRLAGQVPVVTASFWMQAFSAALLVPLSLPWVGAAAALAEPRLAGLLVFHSLTASVLCLLLWYAGLRQVPAGTAGIFTTLLPASAAVVAVVVLGEQFTPVHGLGFLLMGASLLLATWPGRGRG</sequence>
<accession>A0ABS1UXA1</accession>
<dbReference type="EMBL" id="JAEUXJ010000001">
    <property type="protein sequence ID" value="MBL6453957.1"/>
    <property type="molecule type" value="Genomic_DNA"/>
</dbReference>
<dbReference type="InterPro" id="IPR037185">
    <property type="entry name" value="EmrE-like"/>
</dbReference>
<protein>
    <submittedName>
        <fullName evidence="8">DMT family transporter</fullName>
    </submittedName>
</protein>
<keyword evidence="2" id="KW-1003">Cell membrane</keyword>
<feature type="transmembrane region" description="Helical" evidence="6">
    <location>
        <begin position="137"/>
        <end position="157"/>
    </location>
</feature>
<feature type="transmembrane region" description="Helical" evidence="6">
    <location>
        <begin position="169"/>
        <end position="188"/>
    </location>
</feature>
<reference evidence="8 9" key="1">
    <citation type="submission" date="2021-01" db="EMBL/GenBank/DDBJ databases">
        <title>Belnapia mucosa sp. nov. and Belnapia arida sp. nov., isolated from the Tabernas Desert (Almeria, Spain).</title>
        <authorList>
            <person name="Molina-Menor E."/>
            <person name="Vidal-Verdu A."/>
            <person name="Calonge A."/>
            <person name="Satari L."/>
            <person name="Pereto Magraner J."/>
            <person name="Porcar Miralles M."/>
        </authorList>
    </citation>
    <scope>NUCLEOTIDE SEQUENCE [LARGE SCALE GENOMIC DNA]</scope>
    <source>
        <strain evidence="8 9">T6</strain>
    </source>
</reference>
<feature type="domain" description="EamA" evidence="7">
    <location>
        <begin position="2"/>
        <end position="125"/>
    </location>
</feature>
<keyword evidence="4 6" id="KW-1133">Transmembrane helix</keyword>
<keyword evidence="5 6" id="KW-0472">Membrane</keyword>